<name>A0A1G9LIR4_9GAMM</name>
<dbReference type="GO" id="GO:0043571">
    <property type="term" value="P:maintenance of CRISPR repeat elements"/>
    <property type="evidence" value="ECO:0007669"/>
    <property type="project" value="InterPro"/>
</dbReference>
<dbReference type="EMBL" id="FNGI01000005">
    <property type="protein sequence ID" value="SDL61425.1"/>
    <property type="molecule type" value="Genomic_DNA"/>
</dbReference>
<dbReference type="OrthoDB" id="6104063at2"/>
<accession>A0A1G9LIR4</accession>
<keyword evidence="2" id="KW-1185">Reference proteome</keyword>
<dbReference type="Gene3D" id="3.30.70.2540">
    <property type="entry name" value="CRISPR-associated endoribonuclease Cas6/Csy4"/>
    <property type="match status" value="1"/>
</dbReference>
<dbReference type="NCBIfam" id="TIGR02563">
    <property type="entry name" value="cas_Csy4"/>
    <property type="match status" value="1"/>
</dbReference>
<dbReference type="AlphaFoldDB" id="A0A1G9LIR4"/>
<gene>
    <name evidence="1" type="ORF">SAMN05661010_02096</name>
</gene>
<organism evidence="1 2">
    <name type="scientific">Modicisalibacter muralis</name>
    <dbReference type="NCBI Taxonomy" id="119000"/>
    <lineage>
        <taxon>Bacteria</taxon>
        <taxon>Pseudomonadati</taxon>
        <taxon>Pseudomonadota</taxon>
        <taxon>Gammaproteobacteria</taxon>
        <taxon>Oceanospirillales</taxon>
        <taxon>Halomonadaceae</taxon>
        <taxon>Modicisalibacter</taxon>
    </lineage>
</organism>
<protein>
    <submittedName>
        <fullName evidence="1">CRISPR-associated endonuclease Csy4</fullName>
    </submittedName>
</protein>
<dbReference type="InterPro" id="IPR013396">
    <property type="entry name" value="CRISPR-assoc_prot_Csy4"/>
</dbReference>
<keyword evidence="1" id="KW-0540">Nuclease</keyword>
<dbReference type="STRING" id="119000.SAMN05661010_02096"/>
<evidence type="ECO:0000313" key="1">
    <source>
        <dbReference type="EMBL" id="SDL61425.1"/>
    </source>
</evidence>
<evidence type="ECO:0000313" key="2">
    <source>
        <dbReference type="Proteomes" id="UP000198654"/>
    </source>
</evidence>
<dbReference type="RefSeq" id="WP_089728285.1">
    <property type="nucleotide sequence ID" value="NZ_FNGI01000005.1"/>
</dbReference>
<sequence>MPRYYFSVRYLSSNADMRLLSGRCITALHYYLINNKPYDIGVSFPLWTDKTLGREIDFVCEGLDKLQKLRNCDYFSMMIREGLFAVSDVDVVNEKGIVEVRFVRNQGIKKIFPGEMRRRLTRARKRAETRGEAFAPSKLASPKEFGVFHSSFLGSSSTGQSFMLHIQREIDRSCQREGVGSRIFNSYGLATMQSHRGSVPQRLNQQE</sequence>
<dbReference type="Pfam" id="PF09618">
    <property type="entry name" value="Cas_Csy4"/>
    <property type="match status" value="1"/>
</dbReference>
<dbReference type="InterPro" id="IPR042564">
    <property type="entry name" value="CRISPR-Cas6/Csy4_sf"/>
</dbReference>
<dbReference type="GO" id="GO:0004519">
    <property type="term" value="F:endonuclease activity"/>
    <property type="evidence" value="ECO:0007669"/>
    <property type="project" value="UniProtKB-KW"/>
</dbReference>
<proteinExistence type="predicted"/>
<dbReference type="Proteomes" id="UP000198654">
    <property type="component" value="Unassembled WGS sequence"/>
</dbReference>
<reference evidence="1 2" key="1">
    <citation type="submission" date="2016-10" db="EMBL/GenBank/DDBJ databases">
        <authorList>
            <person name="de Groot N.N."/>
        </authorList>
    </citation>
    <scope>NUCLEOTIDE SEQUENCE [LARGE SCALE GENOMIC DNA]</scope>
    <source>
        <strain evidence="1 2">DSM 14789</strain>
    </source>
</reference>
<keyword evidence="1" id="KW-0255">Endonuclease</keyword>
<keyword evidence="1" id="KW-0378">Hydrolase</keyword>